<keyword evidence="3" id="KW-1185">Reference proteome</keyword>
<comment type="caution">
    <text evidence="2">The sequence shown here is derived from an EMBL/GenBank/DDBJ whole genome shotgun (WGS) entry which is preliminary data.</text>
</comment>
<dbReference type="AlphaFoldDB" id="A0AAW1DPM7"/>
<evidence type="ECO:0000313" key="3">
    <source>
        <dbReference type="Proteomes" id="UP001461498"/>
    </source>
</evidence>
<proteinExistence type="predicted"/>
<reference evidence="2 3" key="1">
    <citation type="submission" date="2022-12" db="EMBL/GenBank/DDBJ databases">
        <title>Chromosome-level genome assembly of true bugs.</title>
        <authorList>
            <person name="Ma L."/>
            <person name="Li H."/>
        </authorList>
    </citation>
    <scope>NUCLEOTIDE SEQUENCE [LARGE SCALE GENOMIC DNA]</scope>
    <source>
        <strain evidence="2">Lab_2022b</strain>
    </source>
</reference>
<feature type="compositionally biased region" description="Gly residues" evidence="1">
    <location>
        <begin position="58"/>
        <end position="68"/>
    </location>
</feature>
<organism evidence="2 3">
    <name type="scientific">Rhynocoris fuscipes</name>
    <dbReference type="NCBI Taxonomy" id="488301"/>
    <lineage>
        <taxon>Eukaryota</taxon>
        <taxon>Metazoa</taxon>
        <taxon>Ecdysozoa</taxon>
        <taxon>Arthropoda</taxon>
        <taxon>Hexapoda</taxon>
        <taxon>Insecta</taxon>
        <taxon>Pterygota</taxon>
        <taxon>Neoptera</taxon>
        <taxon>Paraneoptera</taxon>
        <taxon>Hemiptera</taxon>
        <taxon>Heteroptera</taxon>
        <taxon>Panheteroptera</taxon>
        <taxon>Cimicomorpha</taxon>
        <taxon>Reduviidae</taxon>
        <taxon>Harpactorinae</taxon>
        <taxon>Harpactorini</taxon>
        <taxon>Rhynocoris</taxon>
    </lineage>
</organism>
<sequence length="92" mass="9998">MEVLYASSAYRFFTWRSIPKSNPPDSPINVLSFENVAQCRKYYLLYIHKATIREWRGGGVGGGGGRGGGGEEEGGGGGKKERKTLFCPGKNP</sequence>
<name>A0AAW1DPM7_9HEMI</name>
<accession>A0AAW1DPM7</accession>
<gene>
    <name evidence="2" type="ORF">O3M35_001225</name>
</gene>
<dbReference type="Proteomes" id="UP001461498">
    <property type="component" value="Unassembled WGS sequence"/>
</dbReference>
<evidence type="ECO:0000313" key="2">
    <source>
        <dbReference type="EMBL" id="KAK9512914.1"/>
    </source>
</evidence>
<dbReference type="EMBL" id="JAPXFL010000001">
    <property type="protein sequence ID" value="KAK9512914.1"/>
    <property type="molecule type" value="Genomic_DNA"/>
</dbReference>
<feature type="region of interest" description="Disordered" evidence="1">
    <location>
        <begin position="58"/>
        <end position="92"/>
    </location>
</feature>
<protein>
    <submittedName>
        <fullName evidence="2">Uncharacterized protein</fullName>
    </submittedName>
</protein>
<evidence type="ECO:0000256" key="1">
    <source>
        <dbReference type="SAM" id="MobiDB-lite"/>
    </source>
</evidence>